<dbReference type="EMBL" id="JAULSO010000001">
    <property type="protein sequence ID" value="KAK3692764.1"/>
    <property type="molecule type" value="Genomic_DNA"/>
</dbReference>
<dbReference type="Proteomes" id="UP001270362">
    <property type="component" value="Unassembled WGS sequence"/>
</dbReference>
<evidence type="ECO:0000313" key="2">
    <source>
        <dbReference type="Proteomes" id="UP001270362"/>
    </source>
</evidence>
<keyword evidence="2" id="KW-1185">Reference proteome</keyword>
<reference evidence="1" key="2">
    <citation type="submission" date="2023-06" db="EMBL/GenBank/DDBJ databases">
        <authorList>
            <consortium name="Lawrence Berkeley National Laboratory"/>
            <person name="Haridas S."/>
            <person name="Hensen N."/>
            <person name="Bonometti L."/>
            <person name="Westerberg I."/>
            <person name="Brannstrom I.O."/>
            <person name="Guillou S."/>
            <person name="Cros-Aarteil S."/>
            <person name="Calhoun S."/>
            <person name="Kuo A."/>
            <person name="Mondo S."/>
            <person name="Pangilinan J."/>
            <person name="Riley R."/>
            <person name="Labutti K."/>
            <person name="Andreopoulos B."/>
            <person name="Lipzen A."/>
            <person name="Chen C."/>
            <person name="Yanf M."/>
            <person name="Daum C."/>
            <person name="Ng V."/>
            <person name="Clum A."/>
            <person name="Steindorff A."/>
            <person name="Ohm R."/>
            <person name="Martin F."/>
            <person name="Silar P."/>
            <person name="Natvig D."/>
            <person name="Lalanne C."/>
            <person name="Gautier V."/>
            <person name="Ament-Velasquez S.L."/>
            <person name="Kruys A."/>
            <person name="Hutchinson M.I."/>
            <person name="Powell A.J."/>
            <person name="Barry K."/>
            <person name="Miller A.N."/>
            <person name="Grigoriev I.V."/>
            <person name="Debuchy R."/>
            <person name="Gladieux P."/>
            <person name="Thoren M.H."/>
            <person name="Johannesson H."/>
        </authorList>
    </citation>
    <scope>NUCLEOTIDE SEQUENCE</scope>
    <source>
        <strain evidence="1">CBS 314.62</strain>
    </source>
</reference>
<organism evidence="1 2">
    <name type="scientific">Podospora appendiculata</name>
    <dbReference type="NCBI Taxonomy" id="314037"/>
    <lineage>
        <taxon>Eukaryota</taxon>
        <taxon>Fungi</taxon>
        <taxon>Dikarya</taxon>
        <taxon>Ascomycota</taxon>
        <taxon>Pezizomycotina</taxon>
        <taxon>Sordariomycetes</taxon>
        <taxon>Sordariomycetidae</taxon>
        <taxon>Sordariales</taxon>
        <taxon>Podosporaceae</taxon>
        <taxon>Podospora</taxon>
    </lineage>
</organism>
<sequence length="250" mass="27278">MPLGDVCDQISWFPGAWMLRNLSEAPGRRRGASRVLLGCFSPRVSPPASGGWVPRINRYGCVPASQLRCLLTLPSISRRARILRLRQCVLRMWCKGDVCLVCACTACVCLRMACLSLGRSTVCCTQSLVGTFLGRWRSAYLGSHLAKKPGLAGVVSEAGRSLSHPPSSGRVRCRASRTRCMASWSHPSRTYQAMPIGLETVVGALRYPLFWHGFQHRGTLTTSDGAFRESCTPKVFSGSSCSGGRVILVR</sequence>
<gene>
    <name evidence="1" type="ORF">B0T22DRAFT_25128</name>
</gene>
<accession>A0AAE0XG19</accession>
<name>A0AAE0XG19_9PEZI</name>
<protein>
    <submittedName>
        <fullName evidence="1">Uncharacterized protein</fullName>
    </submittedName>
</protein>
<comment type="caution">
    <text evidence="1">The sequence shown here is derived from an EMBL/GenBank/DDBJ whole genome shotgun (WGS) entry which is preliminary data.</text>
</comment>
<evidence type="ECO:0000313" key="1">
    <source>
        <dbReference type="EMBL" id="KAK3692764.1"/>
    </source>
</evidence>
<reference evidence="1" key="1">
    <citation type="journal article" date="2023" name="Mol. Phylogenet. Evol.">
        <title>Genome-scale phylogeny and comparative genomics of the fungal order Sordariales.</title>
        <authorList>
            <person name="Hensen N."/>
            <person name="Bonometti L."/>
            <person name="Westerberg I."/>
            <person name="Brannstrom I.O."/>
            <person name="Guillou S."/>
            <person name="Cros-Aarteil S."/>
            <person name="Calhoun S."/>
            <person name="Haridas S."/>
            <person name="Kuo A."/>
            <person name="Mondo S."/>
            <person name="Pangilinan J."/>
            <person name="Riley R."/>
            <person name="LaButti K."/>
            <person name="Andreopoulos B."/>
            <person name="Lipzen A."/>
            <person name="Chen C."/>
            <person name="Yan M."/>
            <person name="Daum C."/>
            <person name="Ng V."/>
            <person name="Clum A."/>
            <person name="Steindorff A."/>
            <person name="Ohm R.A."/>
            <person name="Martin F."/>
            <person name="Silar P."/>
            <person name="Natvig D.O."/>
            <person name="Lalanne C."/>
            <person name="Gautier V."/>
            <person name="Ament-Velasquez S.L."/>
            <person name="Kruys A."/>
            <person name="Hutchinson M.I."/>
            <person name="Powell A.J."/>
            <person name="Barry K."/>
            <person name="Miller A.N."/>
            <person name="Grigoriev I.V."/>
            <person name="Debuchy R."/>
            <person name="Gladieux P."/>
            <person name="Hiltunen Thoren M."/>
            <person name="Johannesson H."/>
        </authorList>
    </citation>
    <scope>NUCLEOTIDE SEQUENCE</scope>
    <source>
        <strain evidence="1">CBS 314.62</strain>
    </source>
</reference>
<proteinExistence type="predicted"/>
<dbReference type="AlphaFoldDB" id="A0AAE0XG19"/>